<evidence type="ECO:0000256" key="1">
    <source>
        <dbReference type="ARBA" id="ARBA00004123"/>
    </source>
</evidence>
<feature type="region of interest" description="Disordered" evidence="5">
    <location>
        <begin position="671"/>
        <end position="699"/>
    </location>
</feature>
<protein>
    <submittedName>
        <fullName evidence="8">Mediator of RNA polymerase II transcription subunit 15a</fullName>
    </submittedName>
</protein>
<dbReference type="InterPro" id="IPR036529">
    <property type="entry name" value="KIX_dom_sf"/>
</dbReference>
<feature type="region of interest" description="Disordered" evidence="5">
    <location>
        <begin position="429"/>
        <end position="462"/>
    </location>
</feature>
<evidence type="ECO:0000313" key="9">
    <source>
        <dbReference type="Proteomes" id="UP000516437"/>
    </source>
</evidence>
<dbReference type="OrthoDB" id="1896842at2759"/>
<evidence type="ECO:0000259" key="6">
    <source>
        <dbReference type="Pfam" id="PF16987"/>
    </source>
</evidence>
<gene>
    <name evidence="8" type="ORF">CJ030_MR1G008469</name>
</gene>
<evidence type="ECO:0000256" key="2">
    <source>
        <dbReference type="ARBA" id="ARBA00023015"/>
    </source>
</evidence>
<dbReference type="AlphaFoldDB" id="A0A6A1WN29"/>
<accession>A0A6A1WN29</accession>
<organism evidence="8 9">
    <name type="scientific">Morella rubra</name>
    <name type="common">Chinese bayberry</name>
    <dbReference type="NCBI Taxonomy" id="262757"/>
    <lineage>
        <taxon>Eukaryota</taxon>
        <taxon>Viridiplantae</taxon>
        <taxon>Streptophyta</taxon>
        <taxon>Embryophyta</taxon>
        <taxon>Tracheophyta</taxon>
        <taxon>Spermatophyta</taxon>
        <taxon>Magnoliopsida</taxon>
        <taxon>eudicotyledons</taxon>
        <taxon>Gunneridae</taxon>
        <taxon>Pentapetalae</taxon>
        <taxon>rosids</taxon>
        <taxon>fabids</taxon>
        <taxon>Fagales</taxon>
        <taxon>Myricaceae</taxon>
        <taxon>Morella</taxon>
    </lineage>
</organism>
<feature type="region of interest" description="Disordered" evidence="5">
    <location>
        <begin position="148"/>
        <end position="170"/>
    </location>
</feature>
<evidence type="ECO:0000256" key="3">
    <source>
        <dbReference type="ARBA" id="ARBA00023163"/>
    </source>
</evidence>
<comment type="caution">
    <text evidence="8">The sequence shown here is derived from an EMBL/GenBank/DDBJ whole genome shotgun (WGS) entry which is preliminary data.</text>
</comment>
<proteinExistence type="predicted"/>
<keyword evidence="2" id="KW-0805">Transcription regulation</keyword>
<dbReference type="PANTHER" id="PTHR33137">
    <property type="entry name" value="MEDIATOR OF RNA POLYMERASE II TRANSCRIPTION SUBUNIT 15A-RELATED"/>
    <property type="match status" value="1"/>
</dbReference>
<dbReference type="Pfam" id="PF21539">
    <property type="entry name" value="Med15_C"/>
    <property type="match status" value="1"/>
</dbReference>
<feature type="domain" description="ARC105/Med15 mediator subunit C-terminal" evidence="7">
    <location>
        <begin position="1148"/>
        <end position="1220"/>
    </location>
</feature>
<keyword evidence="9" id="KW-1185">Reference proteome</keyword>
<dbReference type="InterPro" id="IPR048386">
    <property type="entry name" value="Med15_C"/>
</dbReference>
<feature type="compositionally biased region" description="Polar residues" evidence="5">
    <location>
        <begin position="429"/>
        <end position="453"/>
    </location>
</feature>
<reference evidence="8 9" key="1">
    <citation type="journal article" date="2019" name="Plant Biotechnol. J.">
        <title>The red bayberry genome and genetic basis of sex determination.</title>
        <authorList>
            <person name="Jia H.M."/>
            <person name="Jia H.J."/>
            <person name="Cai Q.L."/>
            <person name="Wang Y."/>
            <person name="Zhao H.B."/>
            <person name="Yang W.F."/>
            <person name="Wang G.Y."/>
            <person name="Li Y.H."/>
            <person name="Zhan D.L."/>
            <person name="Shen Y.T."/>
            <person name="Niu Q.F."/>
            <person name="Chang L."/>
            <person name="Qiu J."/>
            <person name="Zhao L."/>
            <person name="Xie H.B."/>
            <person name="Fu W.Y."/>
            <person name="Jin J."/>
            <person name="Li X.W."/>
            <person name="Jiao Y."/>
            <person name="Zhou C.C."/>
            <person name="Tu T."/>
            <person name="Chai C.Y."/>
            <person name="Gao J.L."/>
            <person name="Fan L.J."/>
            <person name="van de Weg E."/>
            <person name="Wang J.Y."/>
            <person name="Gao Z.S."/>
        </authorList>
    </citation>
    <scope>NUCLEOTIDE SEQUENCE [LARGE SCALE GENOMIC DNA]</scope>
    <source>
        <tissue evidence="8">Leaves</tissue>
    </source>
</reference>
<dbReference type="InterPro" id="IPR036546">
    <property type="entry name" value="MED15_KIX"/>
</dbReference>
<dbReference type="PANTHER" id="PTHR33137:SF4">
    <property type="entry name" value="MEDIATOR OF RNA POLYMERASE II TRANSCRIPTION SUBUNIT 15A-RELATED"/>
    <property type="match status" value="1"/>
</dbReference>
<comment type="subcellular location">
    <subcellularLocation>
        <location evidence="1">Nucleus</location>
    </subcellularLocation>
</comment>
<feature type="domain" description="Mediator complex subunit 15 KIX" evidence="6">
    <location>
        <begin position="82"/>
        <end position="139"/>
    </location>
</feature>
<keyword evidence="4" id="KW-0539">Nucleus</keyword>
<dbReference type="GO" id="GO:0003713">
    <property type="term" value="F:transcription coactivator activity"/>
    <property type="evidence" value="ECO:0007669"/>
    <property type="project" value="InterPro"/>
</dbReference>
<dbReference type="Gene3D" id="1.10.246.20">
    <property type="entry name" value="Coactivator CBP, KIX domain"/>
    <property type="match status" value="1"/>
</dbReference>
<sequence length="1249" mass="138496">MEVTDWKAQVSLESREKIVIRICCLLSCEGNWLELRESTLELWEHYMIVTNGSALLPSDKCLIQSACKKNGAWSNLLALIRTDELKNFIPSSTRETLSELKTLADNFENKIYAAATDENDYLKKISMKLLNLKEKSSQTIVSYSSQSKSSCSGETLASHGIKSQGDKHQQSLTIHSNNHSQDHSFTDTRNNTATCGISATLQSEGPPLSSLTETPVPNILTEDSNLQNKSGISQDSVGYSTGCGMYSNVSPNNQMHVQERQQSLQVVNHQNSRQPQKLLHDSYPLQFKQECVPPSRLQIQSQEGQPQKQQLQNILQPNQVDSIKLSGMQTSLTLPLETQSFAVSDHALYQQSSCQHAFQPVLMRHSQTVLRKPHQTQQALVPSNQQPQLLSKNTAATSITSNQLIAQQNDAPDSPQQQERLKCLQNKTKNLQQEHSQARQNTLSSADQQQLARQSNSSGLQQQLQPLREQLGNPIMCQIRVAMEGQNLKTVSVLLPTQGQQSEPQLPERQLISQSQPEKMQQVPNPLQQDVRENTQRSGALNPTSQKWSANVGDWQEEVYQKVENLKSKYLKQLNEWRQALTKRLRKDNSVPQKPNTGRNEKFLLGLNQIIACLNVPKSKITRAHAVQLDTIEKKIIWMIYSIRKKSASSTGQGKLYPDVYSGQQMHSQTQTSQVCHLEDQKTPQLQSNKLQSSPTLKENNLTLSQQVSTLSGKMMHSREHLKISEKKDSMLQVAKGSLERPVSIPLVKLNNFLLRSQVNGLQSKVTPLETISDLNELKVRLGASAKKPLHQENKVNNWRERRCVGVKPAHILQCQSGDLHSAYNPHYSNSGASVPISSPEVSCLPLARHSPEIDVQNLPKPLTEARTHSHTANSCSAMLSSSFTQSSMPGNDEELTSDALSLSEGGNMPYQRRQGSLGPGTALVICSPGMLASTLLESSNLDDTNWKVSTIISDESSLAEQSLQRLVNVVNRISSEAFSAAVIDIGSVISITDSISNSPLANGSRPAIGEDFTSMTKYSLQERYLTRWNATLGSRKRKYLANAMPLHPSPISLSIDDAFRQLIDMEKPKLESSAISSSKRSRIEARHALLEEIREINQQLIDTVVVISDEDTIPTAAATYAGQGIIVKCSFSGVTVSPNFKLQQVSAQLSPIQPLSLLVPANYPNTSPSLLDKIPVEFREDHHQDLSAKVKSKLNASLRTLLEPLSLGEIARMWEFCARAVICESAQKHGGGTFSSNYGTWENCLGAA</sequence>
<evidence type="ECO:0000256" key="4">
    <source>
        <dbReference type="ARBA" id="ARBA00023242"/>
    </source>
</evidence>
<evidence type="ECO:0000259" key="7">
    <source>
        <dbReference type="Pfam" id="PF21539"/>
    </source>
</evidence>
<dbReference type="EMBL" id="RXIC02000019">
    <property type="protein sequence ID" value="KAB1226682.1"/>
    <property type="molecule type" value="Genomic_DNA"/>
</dbReference>
<evidence type="ECO:0000313" key="8">
    <source>
        <dbReference type="EMBL" id="KAB1226682.1"/>
    </source>
</evidence>
<feature type="region of interest" description="Disordered" evidence="5">
    <location>
        <begin position="368"/>
        <end position="388"/>
    </location>
</feature>
<dbReference type="Pfam" id="PF16987">
    <property type="entry name" value="KIX_2"/>
    <property type="match status" value="1"/>
</dbReference>
<dbReference type="GO" id="GO:0031490">
    <property type="term" value="F:chromatin DNA binding"/>
    <property type="evidence" value="ECO:0007669"/>
    <property type="project" value="InterPro"/>
</dbReference>
<feature type="compositionally biased region" description="Polar residues" evidence="5">
    <location>
        <begin position="683"/>
        <end position="699"/>
    </location>
</feature>
<keyword evidence="3" id="KW-0804">Transcription</keyword>
<name>A0A6A1WN29_9ROSI</name>
<evidence type="ECO:0000256" key="5">
    <source>
        <dbReference type="SAM" id="MobiDB-lite"/>
    </source>
</evidence>
<dbReference type="Proteomes" id="UP000516437">
    <property type="component" value="Chromosome 1"/>
</dbReference>
<dbReference type="GO" id="GO:0005634">
    <property type="term" value="C:nucleus"/>
    <property type="evidence" value="ECO:0007669"/>
    <property type="project" value="UniProtKB-SubCell"/>
</dbReference>
<dbReference type="InterPro" id="IPR044661">
    <property type="entry name" value="MED15a/b/c-like"/>
</dbReference>